<dbReference type="FunFam" id="3.30.70.270:FF:000063">
    <property type="entry name" value="Zinc knuckle domaincontaining protein"/>
    <property type="match status" value="1"/>
</dbReference>
<dbReference type="OrthoDB" id="2446696at2759"/>
<dbReference type="InParanoid" id="A0A401GWC1"/>
<dbReference type="PANTHER" id="PTHR37984:SF5">
    <property type="entry name" value="PROTEIN NYNRIN-LIKE"/>
    <property type="match status" value="1"/>
</dbReference>
<proteinExistence type="predicted"/>
<feature type="domain" description="Reverse transcriptase" evidence="3">
    <location>
        <begin position="241"/>
        <end position="421"/>
    </location>
</feature>
<dbReference type="GeneID" id="38783399"/>
<gene>
    <name evidence="4" type="ORF">SCP_0903610</name>
</gene>
<dbReference type="GO" id="GO:0003824">
    <property type="term" value="F:catalytic activity"/>
    <property type="evidence" value="ECO:0007669"/>
    <property type="project" value="UniProtKB-KW"/>
</dbReference>
<accession>A0A401GWC1</accession>
<dbReference type="InterPro" id="IPR041577">
    <property type="entry name" value="RT_RNaseH_2"/>
</dbReference>
<sequence>MNPQINWETGELDYDWRKPTVETVRDNEPKVKKATNAPYIGPIDDNGRSWENNDPKHPENRVKPGDPELGIPNYRIELEDSELLISYIQGEPILAIFDPQGDAATPECPTRGGNKPTLGPCIGRITRDTRFGRFSITQNTWLCHTGTDTLLYKASGKSQELVQEAIQRAGGAKKKLEELIPSYLMGYKDVFEKKAAERFPSSRAWDHAIDLKPEFVPKDCKIYPLSPKEQMALDEFLDENTRKGYIQPSISPMASPFFFVGKKDGSLRPCQDYRYLNEGTVKNAYPLPLITELLDKLKGACYFTKMDLRSRYNNVRIKDGDQWKAAFKTNQGLYEPTVMFFGLCNSPATFQKMMNEIFKDLLDEGWMIIYMDDSLIFSNNMEEHRQCTLRVLERLKQNDLFVKPEKCTFDSQEVEYLGMIIRPDHIGMDPIKLKGIQDWSEPTTVKAVRAFIGFANFYRKFIDHYSEIVRPLTDLTMTTKKPIWEWTPNCQQAFDMLKAKFVSAPVLLMPDKMKPFIIESDASLVATGAVLRQTDVNGDLHPCSYLSKSFNPAK</sequence>
<evidence type="ECO:0000256" key="1">
    <source>
        <dbReference type="ARBA" id="ARBA00023268"/>
    </source>
</evidence>
<dbReference type="SUPFAM" id="SSF56672">
    <property type="entry name" value="DNA/RNA polymerases"/>
    <property type="match status" value="1"/>
</dbReference>
<dbReference type="Gene3D" id="3.10.10.10">
    <property type="entry name" value="HIV Type 1 Reverse Transcriptase, subunit A, domain 1"/>
    <property type="match status" value="1"/>
</dbReference>
<dbReference type="CDD" id="cd01647">
    <property type="entry name" value="RT_LTR"/>
    <property type="match status" value="1"/>
</dbReference>
<feature type="compositionally biased region" description="Basic and acidic residues" evidence="2">
    <location>
        <begin position="45"/>
        <end position="66"/>
    </location>
</feature>
<keyword evidence="1" id="KW-0511">Multifunctional enzyme</keyword>
<feature type="region of interest" description="Disordered" evidence="2">
    <location>
        <begin position="25"/>
        <end position="68"/>
    </location>
</feature>
<dbReference type="InterPro" id="IPR043502">
    <property type="entry name" value="DNA/RNA_pol_sf"/>
</dbReference>
<dbReference type="STRING" id="139825.A0A401GWC1"/>
<evidence type="ECO:0000256" key="2">
    <source>
        <dbReference type="SAM" id="MobiDB-lite"/>
    </source>
</evidence>
<organism evidence="4 5">
    <name type="scientific">Sparassis crispa</name>
    <dbReference type="NCBI Taxonomy" id="139825"/>
    <lineage>
        <taxon>Eukaryota</taxon>
        <taxon>Fungi</taxon>
        <taxon>Dikarya</taxon>
        <taxon>Basidiomycota</taxon>
        <taxon>Agaricomycotina</taxon>
        <taxon>Agaricomycetes</taxon>
        <taxon>Polyporales</taxon>
        <taxon>Sparassidaceae</taxon>
        <taxon>Sparassis</taxon>
    </lineage>
</organism>
<dbReference type="Pfam" id="PF00078">
    <property type="entry name" value="RVT_1"/>
    <property type="match status" value="1"/>
</dbReference>
<comment type="caution">
    <text evidence="4">The sequence shown here is derived from an EMBL/GenBank/DDBJ whole genome shotgun (WGS) entry which is preliminary data.</text>
</comment>
<dbReference type="RefSeq" id="XP_027617395.1">
    <property type="nucleotide sequence ID" value="XM_027761594.1"/>
</dbReference>
<dbReference type="InterPro" id="IPR000477">
    <property type="entry name" value="RT_dom"/>
</dbReference>
<protein>
    <recommendedName>
        <fullName evidence="3">Reverse transcriptase domain-containing protein</fullName>
    </recommendedName>
</protein>
<evidence type="ECO:0000313" key="5">
    <source>
        <dbReference type="Proteomes" id="UP000287166"/>
    </source>
</evidence>
<dbReference type="Pfam" id="PF17919">
    <property type="entry name" value="RT_RNaseH_2"/>
    <property type="match status" value="1"/>
</dbReference>
<dbReference type="EMBL" id="BFAD01000009">
    <property type="protein sequence ID" value="GBE86482.1"/>
    <property type="molecule type" value="Genomic_DNA"/>
</dbReference>
<evidence type="ECO:0000259" key="3">
    <source>
        <dbReference type="PROSITE" id="PS50878"/>
    </source>
</evidence>
<dbReference type="Proteomes" id="UP000287166">
    <property type="component" value="Unassembled WGS sequence"/>
</dbReference>
<reference evidence="4 5" key="1">
    <citation type="journal article" date="2018" name="Sci. Rep.">
        <title>Genome sequence of the cauliflower mushroom Sparassis crispa (Hanabiratake) and its association with beneficial usage.</title>
        <authorList>
            <person name="Kiyama R."/>
            <person name="Furutani Y."/>
            <person name="Kawaguchi K."/>
            <person name="Nakanishi T."/>
        </authorList>
    </citation>
    <scope>NUCLEOTIDE SEQUENCE [LARGE SCALE GENOMIC DNA]</scope>
</reference>
<dbReference type="InterPro" id="IPR043128">
    <property type="entry name" value="Rev_trsase/Diguanyl_cyclase"/>
</dbReference>
<dbReference type="AlphaFoldDB" id="A0A401GWC1"/>
<dbReference type="Gene3D" id="3.30.70.270">
    <property type="match status" value="2"/>
</dbReference>
<dbReference type="InterPro" id="IPR050951">
    <property type="entry name" value="Retrovirus_Pol_polyprotein"/>
</dbReference>
<dbReference type="PROSITE" id="PS50878">
    <property type="entry name" value="RT_POL"/>
    <property type="match status" value="1"/>
</dbReference>
<evidence type="ECO:0000313" key="4">
    <source>
        <dbReference type="EMBL" id="GBE86482.1"/>
    </source>
</evidence>
<dbReference type="PANTHER" id="PTHR37984">
    <property type="entry name" value="PROTEIN CBG26694"/>
    <property type="match status" value="1"/>
</dbReference>
<keyword evidence="5" id="KW-1185">Reference proteome</keyword>
<name>A0A401GWC1_9APHY</name>